<comment type="subcellular location">
    <subcellularLocation>
        <location evidence="1">Membrane</location>
        <topology evidence="1">Multi-pass membrane protein</topology>
    </subcellularLocation>
</comment>
<evidence type="ECO:0000256" key="5">
    <source>
        <dbReference type="SAM" id="Phobius"/>
    </source>
</evidence>
<dbReference type="Proteomes" id="UP001249851">
    <property type="component" value="Unassembled WGS sequence"/>
</dbReference>
<protein>
    <submittedName>
        <fullName evidence="6">LHFPL tetraspan subfamily member 6 protein</fullName>
    </submittedName>
</protein>
<evidence type="ECO:0000256" key="4">
    <source>
        <dbReference type="ARBA" id="ARBA00023136"/>
    </source>
</evidence>
<dbReference type="Gene3D" id="1.20.140.150">
    <property type="match status" value="1"/>
</dbReference>
<sequence length="202" mass="22070">MPKVLTATGQFWVFLSTVSALLCSTGFFLPYWIQGNVYNLTVHLGVFRRCNFLVKRENGLSVFKEACGRYASFQDIPSEAWKACAVMIGIGCGFLLLVAFTGMFSCCFKDIASRSSTRVGGTVQFLAGFLLAVSCGIYPSGWGSVEFQQVCGNEANLYKLGHCKLGWAFFVFASGTGLAFICAALSMRDLSKSEHLSSRTNF</sequence>
<dbReference type="AlphaFoldDB" id="A0AAD9R6C3"/>
<dbReference type="EMBL" id="JARQWQ010000002">
    <property type="protein sequence ID" value="KAK2573869.1"/>
    <property type="molecule type" value="Genomic_DNA"/>
</dbReference>
<proteinExistence type="predicted"/>
<feature type="transmembrane region" description="Helical" evidence="5">
    <location>
        <begin position="12"/>
        <end position="33"/>
    </location>
</feature>
<dbReference type="PANTHER" id="PTHR12489:SF16">
    <property type="entry name" value="LHFPL TETRASPAN SUBFAMILY MEMBER 6 PROTEIN-RELATED"/>
    <property type="match status" value="1"/>
</dbReference>
<reference evidence="6" key="1">
    <citation type="journal article" date="2023" name="G3 (Bethesda)">
        <title>Whole genome assembly and annotation of the endangered Caribbean coral Acropora cervicornis.</title>
        <authorList>
            <person name="Selwyn J.D."/>
            <person name="Vollmer S.V."/>
        </authorList>
    </citation>
    <scope>NUCLEOTIDE SEQUENCE</scope>
    <source>
        <strain evidence="6">K2</strain>
    </source>
</reference>
<gene>
    <name evidence="6" type="ORF">P5673_001576</name>
</gene>
<name>A0AAD9R6C3_ACRCE</name>
<evidence type="ECO:0000313" key="7">
    <source>
        <dbReference type="Proteomes" id="UP001249851"/>
    </source>
</evidence>
<evidence type="ECO:0000256" key="1">
    <source>
        <dbReference type="ARBA" id="ARBA00004141"/>
    </source>
</evidence>
<feature type="transmembrane region" description="Helical" evidence="5">
    <location>
        <begin position="80"/>
        <end position="104"/>
    </location>
</feature>
<keyword evidence="7" id="KW-1185">Reference proteome</keyword>
<evidence type="ECO:0000256" key="2">
    <source>
        <dbReference type="ARBA" id="ARBA00022692"/>
    </source>
</evidence>
<dbReference type="PANTHER" id="PTHR12489">
    <property type="entry name" value="LIPOMA HMGIC FUSION PARTNER-LIKE PROTEIN"/>
    <property type="match status" value="1"/>
</dbReference>
<organism evidence="6 7">
    <name type="scientific">Acropora cervicornis</name>
    <name type="common">Staghorn coral</name>
    <dbReference type="NCBI Taxonomy" id="6130"/>
    <lineage>
        <taxon>Eukaryota</taxon>
        <taxon>Metazoa</taxon>
        <taxon>Cnidaria</taxon>
        <taxon>Anthozoa</taxon>
        <taxon>Hexacorallia</taxon>
        <taxon>Scleractinia</taxon>
        <taxon>Astrocoeniina</taxon>
        <taxon>Acroporidae</taxon>
        <taxon>Acropora</taxon>
    </lineage>
</organism>
<feature type="transmembrane region" description="Helical" evidence="5">
    <location>
        <begin position="165"/>
        <end position="185"/>
    </location>
</feature>
<evidence type="ECO:0000256" key="3">
    <source>
        <dbReference type="ARBA" id="ARBA00022989"/>
    </source>
</evidence>
<accession>A0AAD9R6C3</accession>
<keyword evidence="3 5" id="KW-1133">Transmembrane helix</keyword>
<dbReference type="GO" id="GO:0016020">
    <property type="term" value="C:membrane"/>
    <property type="evidence" value="ECO:0007669"/>
    <property type="project" value="UniProtKB-SubCell"/>
</dbReference>
<keyword evidence="4 5" id="KW-0472">Membrane</keyword>
<feature type="transmembrane region" description="Helical" evidence="5">
    <location>
        <begin position="125"/>
        <end position="145"/>
    </location>
</feature>
<dbReference type="Pfam" id="PF10242">
    <property type="entry name" value="L_HMGIC_fpl"/>
    <property type="match status" value="1"/>
</dbReference>
<dbReference type="InterPro" id="IPR019372">
    <property type="entry name" value="LHFPL"/>
</dbReference>
<comment type="caution">
    <text evidence="6">The sequence shown here is derived from an EMBL/GenBank/DDBJ whole genome shotgun (WGS) entry which is preliminary data.</text>
</comment>
<evidence type="ECO:0000313" key="6">
    <source>
        <dbReference type="EMBL" id="KAK2573869.1"/>
    </source>
</evidence>
<reference evidence="6" key="2">
    <citation type="journal article" date="2023" name="Science">
        <title>Genomic signatures of disease resistance in endangered staghorn corals.</title>
        <authorList>
            <person name="Vollmer S.V."/>
            <person name="Selwyn J.D."/>
            <person name="Despard B.A."/>
            <person name="Roesel C.L."/>
        </authorList>
    </citation>
    <scope>NUCLEOTIDE SEQUENCE</scope>
    <source>
        <strain evidence="6">K2</strain>
    </source>
</reference>
<keyword evidence="2 5" id="KW-0812">Transmembrane</keyword>